<feature type="region of interest" description="Disordered" evidence="6">
    <location>
        <begin position="135"/>
        <end position="206"/>
    </location>
</feature>
<feature type="domain" description="Zn(2)-C6 fungal-type" evidence="7">
    <location>
        <begin position="32"/>
        <end position="61"/>
    </location>
</feature>
<dbReference type="Gene3D" id="4.10.240.10">
    <property type="entry name" value="Zn(2)-C6 fungal-type DNA-binding domain"/>
    <property type="match status" value="1"/>
</dbReference>
<dbReference type="GO" id="GO:0005634">
    <property type="term" value="C:nucleus"/>
    <property type="evidence" value="ECO:0007669"/>
    <property type="project" value="UniProtKB-SubCell"/>
</dbReference>
<dbReference type="AlphaFoldDB" id="V9DDI0"/>
<dbReference type="GO" id="GO:0045944">
    <property type="term" value="P:positive regulation of transcription by RNA polymerase II"/>
    <property type="evidence" value="ECO:0007669"/>
    <property type="project" value="TreeGrafter"/>
</dbReference>
<dbReference type="EMBL" id="KB822704">
    <property type="protein sequence ID" value="ETI24895.1"/>
    <property type="molecule type" value="Genomic_DNA"/>
</dbReference>
<evidence type="ECO:0000259" key="7">
    <source>
        <dbReference type="PROSITE" id="PS50048"/>
    </source>
</evidence>
<sequence length="319" mass="35322">MKAQRPGPKPNAGAKATSKEKRRTSRGRTSRACDRCRVKKAKCDGAQVCKTCQASDSLCVYSARRREARNYYCQMREVTDAALQRLYWACRRKTGFPGQIPDESTGVVTTTDILKGMGLIKPEFDEFELPKQTEQNIHAAGSSDRRRRPLPAIKPRGHEEDSDRQSSASSDSTASSPPLPSVRPADIPDTTSQPATPYEEIDMKDQFLAYSPTTKPVRPDDRIKSPAGHNPLFHQVETTADSQHMDVDAFLDMSFCAPATSAPQSVYTHYRSTPFRMPPMAAPHFPEVQANPPPPDLIYDDFLSPWPGSMAAAHQSVAI</sequence>
<dbReference type="GeneID" id="19982758"/>
<dbReference type="PANTHER" id="PTHR47540:SF2">
    <property type="entry name" value="ZN(II)2CYS6 TRANSCRIPTION FACTOR (EUROFUNG)"/>
    <property type="match status" value="1"/>
</dbReference>
<dbReference type="GO" id="GO:0000981">
    <property type="term" value="F:DNA-binding transcription factor activity, RNA polymerase II-specific"/>
    <property type="evidence" value="ECO:0007669"/>
    <property type="project" value="InterPro"/>
</dbReference>
<dbReference type="HOGENOM" id="CLU_074389_1_0_1"/>
<comment type="subcellular location">
    <subcellularLocation>
        <location evidence="1">Nucleus</location>
    </subcellularLocation>
</comment>
<dbReference type="SUPFAM" id="SSF57701">
    <property type="entry name" value="Zn2/Cys6 DNA-binding domain"/>
    <property type="match status" value="1"/>
</dbReference>
<dbReference type="InterPro" id="IPR036864">
    <property type="entry name" value="Zn2-C6_fun-type_DNA-bd_sf"/>
</dbReference>
<accession>V9DDI0</accession>
<keyword evidence="3" id="KW-0238">DNA-binding</keyword>
<reference evidence="8 9" key="1">
    <citation type="submission" date="2013-03" db="EMBL/GenBank/DDBJ databases">
        <title>The Genome Sequence of Cladophialophora carrionii CBS 160.54.</title>
        <authorList>
            <consortium name="The Broad Institute Genomics Platform"/>
            <person name="Cuomo C."/>
            <person name="de Hoog S."/>
            <person name="Gorbushina A."/>
            <person name="Walker B."/>
            <person name="Young S.K."/>
            <person name="Zeng Q."/>
            <person name="Gargeya S."/>
            <person name="Fitzgerald M."/>
            <person name="Haas B."/>
            <person name="Abouelleil A."/>
            <person name="Allen A.W."/>
            <person name="Alvarado L."/>
            <person name="Arachchi H.M."/>
            <person name="Berlin A.M."/>
            <person name="Chapman S.B."/>
            <person name="Gainer-Dewar J."/>
            <person name="Goldberg J."/>
            <person name="Griggs A."/>
            <person name="Gujja S."/>
            <person name="Hansen M."/>
            <person name="Howarth C."/>
            <person name="Imamovic A."/>
            <person name="Ireland A."/>
            <person name="Larimer J."/>
            <person name="McCowan C."/>
            <person name="Murphy C."/>
            <person name="Pearson M."/>
            <person name="Poon T.W."/>
            <person name="Priest M."/>
            <person name="Roberts A."/>
            <person name="Saif S."/>
            <person name="Shea T."/>
            <person name="Sisk P."/>
            <person name="Sykes S."/>
            <person name="Wortman J."/>
            <person name="Nusbaum C."/>
            <person name="Birren B."/>
        </authorList>
    </citation>
    <scope>NUCLEOTIDE SEQUENCE [LARGE SCALE GENOMIC DNA]</scope>
    <source>
        <strain evidence="8 9">CBS 160.54</strain>
    </source>
</reference>
<dbReference type="GO" id="GO:0008270">
    <property type="term" value="F:zinc ion binding"/>
    <property type="evidence" value="ECO:0007669"/>
    <property type="project" value="InterPro"/>
</dbReference>
<keyword evidence="5" id="KW-0539">Nucleus</keyword>
<protein>
    <recommendedName>
        <fullName evidence="7">Zn(2)-C6 fungal-type domain-containing protein</fullName>
    </recommendedName>
</protein>
<dbReference type="RefSeq" id="XP_008726831.1">
    <property type="nucleotide sequence ID" value="XM_008728609.1"/>
</dbReference>
<feature type="compositionally biased region" description="Low complexity" evidence="6">
    <location>
        <begin position="165"/>
        <end position="176"/>
    </location>
</feature>
<dbReference type="PROSITE" id="PS50048">
    <property type="entry name" value="ZN2_CY6_FUNGAL_2"/>
    <property type="match status" value="1"/>
</dbReference>
<evidence type="ECO:0000313" key="9">
    <source>
        <dbReference type="Proteomes" id="UP000030678"/>
    </source>
</evidence>
<evidence type="ECO:0000256" key="4">
    <source>
        <dbReference type="ARBA" id="ARBA00023163"/>
    </source>
</evidence>
<dbReference type="Proteomes" id="UP000030678">
    <property type="component" value="Unassembled WGS sequence"/>
</dbReference>
<dbReference type="InterPro" id="IPR051711">
    <property type="entry name" value="Stress_Response_Reg"/>
</dbReference>
<name>V9DDI0_9EURO</name>
<evidence type="ECO:0000256" key="5">
    <source>
        <dbReference type="ARBA" id="ARBA00023242"/>
    </source>
</evidence>
<feature type="region of interest" description="Disordered" evidence="6">
    <location>
        <begin position="1"/>
        <end position="28"/>
    </location>
</feature>
<organism evidence="8 9">
    <name type="scientific">Cladophialophora carrionii CBS 160.54</name>
    <dbReference type="NCBI Taxonomy" id="1279043"/>
    <lineage>
        <taxon>Eukaryota</taxon>
        <taxon>Fungi</taxon>
        <taxon>Dikarya</taxon>
        <taxon>Ascomycota</taxon>
        <taxon>Pezizomycotina</taxon>
        <taxon>Eurotiomycetes</taxon>
        <taxon>Chaetothyriomycetidae</taxon>
        <taxon>Chaetothyriales</taxon>
        <taxon>Herpotrichiellaceae</taxon>
        <taxon>Cladophialophora</taxon>
    </lineage>
</organism>
<dbReference type="VEuPathDB" id="FungiDB:G647_04265"/>
<dbReference type="SMART" id="SM00066">
    <property type="entry name" value="GAL4"/>
    <property type="match status" value="1"/>
</dbReference>
<keyword evidence="4" id="KW-0804">Transcription</keyword>
<keyword evidence="2" id="KW-0805">Transcription regulation</keyword>
<proteinExistence type="predicted"/>
<gene>
    <name evidence="8" type="ORF">G647_04265</name>
</gene>
<evidence type="ECO:0000256" key="2">
    <source>
        <dbReference type="ARBA" id="ARBA00023015"/>
    </source>
</evidence>
<dbReference type="PROSITE" id="PS00463">
    <property type="entry name" value="ZN2_CY6_FUNGAL_1"/>
    <property type="match status" value="1"/>
</dbReference>
<dbReference type="InterPro" id="IPR001138">
    <property type="entry name" value="Zn2Cys6_DnaBD"/>
</dbReference>
<evidence type="ECO:0000256" key="1">
    <source>
        <dbReference type="ARBA" id="ARBA00004123"/>
    </source>
</evidence>
<evidence type="ECO:0000313" key="8">
    <source>
        <dbReference type="EMBL" id="ETI24895.1"/>
    </source>
</evidence>
<dbReference type="CDD" id="cd00067">
    <property type="entry name" value="GAL4"/>
    <property type="match status" value="1"/>
</dbReference>
<dbReference type="PANTHER" id="PTHR47540">
    <property type="entry name" value="THIAMINE REPRESSIBLE GENES REGULATORY PROTEIN THI5"/>
    <property type="match status" value="1"/>
</dbReference>
<evidence type="ECO:0000256" key="3">
    <source>
        <dbReference type="ARBA" id="ARBA00023125"/>
    </source>
</evidence>
<dbReference type="GO" id="GO:0043565">
    <property type="term" value="F:sequence-specific DNA binding"/>
    <property type="evidence" value="ECO:0007669"/>
    <property type="project" value="TreeGrafter"/>
</dbReference>
<dbReference type="Pfam" id="PF00172">
    <property type="entry name" value="Zn_clus"/>
    <property type="match status" value="1"/>
</dbReference>
<evidence type="ECO:0000256" key="6">
    <source>
        <dbReference type="SAM" id="MobiDB-lite"/>
    </source>
</evidence>
<dbReference type="OrthoDB" id="9986881at2759"/>